<dbReference type="GO" id="GO:0016887">
    <property type="term" value="F:ATP hydrolysis activity"/>
    <property type="evidence" value="ECO:0007669"/>
    <property type="project" value="InterPro"/>
</dbReference>
<gene>
    <name evidence="2" type="ORF">UU65_C0002G0225</name>
</gene>
<proteinExistence type="predicted"/>
<dbReference type="InterPro" id="IPR003959">
    <property type="entry name" value="ATPase_AAA_core"/>
</dbReference>
<dbReference type="PANTHER" id="PTHR43581">
    <property type="entry name" value="ATP/GTP PHOSPHATASE"/>
    <property type="match status" value="1"/>
</dbReference>
<evidence type="ECO:0000259" key="1">
    <source>
        <dbReference type="Pfam" id="PF13304"/>
    </source>
</evidence>
<organism evidence="2 3">
    <name type="scientific">candidate division CPR2 bacterium GW2011_GWC1_41_48</name>
    <dbReference type="NCBI Taxonomy" id="1618344"/>
    <lineage>
        <taxon>Bacteria</taxon>
        <taxon>Bacteria division CPR2</taxon>
    </lineage>
</organism>
<protein>
    <recommendedName>
        <fullName evidence="1">ATPase AAA-type core domain-containing protein</fullName>
    </recommendedName>
</protein>
<dbReference type="InterPro" id="IPR027417">
    <property type="entry name" value="P-loop_NTPase"/>
</dbReference>
<dbReference type="SUPFAM" id="SSF52540">
    <property type="entry name" value="P-loop containing nucleoside triphosphate hydrolases"/>
    <property type="match status" value="1"/>
</dbReference>
<dbReference type="AlphaFoldDB" id="A0A0G0WBK1"/>
<evidence type="ECO:0000313" key="2">
    <source>
        <dbReference type="EMBL" id="KKS09447.1"/>
    </source>
</evidence>
<evidence type="ECO:0000313" key="3">
    <source>
        <dbReference type="Proteomes" id="UP000033869"/>
    </source>
</evidence>
<dbReference type="PATRIC" id="fig|1618344.3.peg.562"/>
<sequence>MEIINISGYSLINLNNVNIVLGKNGCGKSRLIRTVEQNLLSNNPAFGKAKYITPERGGSLIYEAGIEQNLTDSPSWLPDTRRNNQYNQFRQQSVVQYRKLETLILREIERGKRSDHAYTFDLYVDKINDLLDNIRIARDDTTFKIYQKGDDTELNAGMISSGESELISLGIECLVFSKECVPNKDNMLFLDEPDVHLHPDLQVRLMHFLINLVEENAFKIVLSTHSTAILGALESQHNAHIAFMKSGQTCLEFKPITPVYRSILPVFGAHPLSNIFNEAPLLLVEGEDDERIWQQAVRSSNGRVKVYPCPTGGISELNDYEQEAKNIIQAVYDNATAYSLRDRDDSDGTIDDILPVVRLKLSCRNAENLLLTDEVLSKLGMDWAALQAGIEHWLDVNTAHPNFLVMSGFKESDFDRMNYDIKSIRNDLVGITGSSKPWEVAVGQTLAELVADNSIDFNKEGSIYSFLGEKIINNLIP</sequence>
<dbReference type="Proteomes" id="UP000033869">
    <property type="component" value="Unassembled WGS sequence"/>
</dbReference>
<dbReference type="Pfam" id="PF13304">
    <property type="entry name" value="AAA_21"/>
    <property type="match status" value="1"/>
</dbReference>
<name>A0A0G0WBK1_UNCC2</name>
<reference evidence="2 3" key="1">
    <citation type="journal article" date="2015" name="Nature">
        <title>rRNA introns, odd ribosomes, and small enigmatic genomes across a large radiation of phyla.</title>
        <authorList>
            <person name="Brown C.T."/>
            <person name="Hug L.A."/>
            <person name="Thomas B.C."/>
            <person name="Sharon I."/>
            <person name="Castelle C.J."/>
            <person name="Singh A."/>
            <person name="Wilkins M.J."/>
            <person name="Williams K.H."/>
            <person name="Banfield J.F."/>
        </authorList>
    </citation>
    <scope>NUCLEOTIDE SEQUENCE [LARGE SCALE GENOMIC DNA]</scope>
</reference>
<dbReference type="PANTHER" id="PTHR43581:SF2">
    <property type="entry name" value="EXCINUCLEASE ATPASE SUBUNIT"/>
    <property type="match status" value="1"/>
</dbReference>
<dbReference type="GO" id="GO:0005524">
    <property type="term" value="F:ATP binding"/>
    <property type="evidence" value="ECO:0007669"/>
    <property type="project" value="InterPro"/>
</dbReference>
<dbReference type="EMBL" id="LCBL01000002">
    <property type="protein sequence ID" value="KKS09447.1"/>
    <property type="molecule type" value="Genomic_DNA"/>
</dbReference>
<accession>A0A0G0WBK1</accession>
<feature type="domain" description="ATPase AAA-type core" evidence="1">
    <location>
        <begin position="18"/>
        <end position="230"/>
    </location>
</feature>
<dbReference type="CDD" id="cd00267">
    <property type="entry name" value="ABC_ATPase"/>
    <property type="match status" value="1"/>
</dbReference>
<dbReference type="InterPro" id="IPR051396">
    <property type="entry name" value="Bact_Antivir_Def_Nuclease"/>
</dbReference>
<dbReference type="Gene3D" id="3.40.50.300">
    <property type="entry name" value="P-loop containing nucleotide triphosphate hydrolases"/>
    <property type="match status" value="1"/>
</dbReference>
<comment type="caution">
    <text evidence="2">The sequence shown here is derived from an EMBL/GenBank/DDBJ whole genome shotgun (WGS) entry which is preliminary data.</text>
</comment>